<dbReference type="EMBL" id="CP013655">
    <property type="protein sequence ID" value="ALS37949.1"/>
    <property type="molecule type" value="Genomic_DNA"/>
</dbReference>
<dbReference type="AlphaFoldDB" id="A0A0U2XL18"/>
<reference evidence="3" key="1">
    <citation type="submission" date="2015-12" db="EMBL/GenBank/DDBJ databases">
        <authorList>
            <person name="Lauer A."/>
            <person name="Humrighouse B."/>
            <person name="Loparev V."/>
            <person name="Shewmaker P.L."/>
            <person name="Whitney A.M."/>
            <person name="McLaughlin R.W."/>
        </authorList>
    </citation>
    <scope>NUCLEOTIDE SEQUENCE [LARGE SCALE GENOMIC DNA]</scope>
    <source>
        <strain evidence="3">LMG 26678</strain>
    </source>
</reference>
<feature type="transmembrane region" description="Helical" evidence="1">
    <location>
        <begin position="72"/>
        <end position="95"/>
    </location>
</feature>
<keyword evidence="1" id="KW-0472">Membrane</keyword>
<keyword evidence="3" id="KW-1185">Reference proteome</keyword>
<name>A0A0U2XL18_9ENTE</name>
<sequence>MKNIRYAFASVSYHKKISFSIGVCSALFLFLLTSILNLKDLERSLYNQVSTVINNTDYHFNYQKIMQLYTSLYVVTLVLWTILITLLLFISLKLKKQDMMKWRIMGFSNGFVMKQSILESIIPIAFGILVTAVFLGVCQHTYEYILIQARPILANELGIKRVTLFSSKMIIESTPSSQLIDSTADTHFLSLRISNLPGAAIFRAFSKSSFLVLSITALSTLISTSLLSKQSKKVFRM</sequence>
<feature type="transmembrane region" description="Helical" evidence="1">
    <location>
        <begin position="21"/>
        <end position="38"/>
    </location>
</feature>
<dbReference type="Proteomes" id="UP000067523">
    <property type="component" value="Chromosome"/>
</dbReference>
<gene>
    <name evidence="2" type="ORF">ATZ35_12580</name>
</gene>
<evidence type="ECO:0000256" key="1">
    <source>
        <dbReference type="SAM" id="Phobius"/>
    </source>
</evidence>
<proteinExistence type="predicted"/>
<keyword evidence="1" id="KW-1133">Transmembrane helix</keyword>
<dbReference type="KEGG" id="erx:ATZ35_12580"/>
<accession>A0A0U2XL18</accession>
<evidence type="ECO:0008006" key="4">
    <source>
        <dbReference type="Google" id="ProtNLM"/>
    </source>
</evidence>
<protein>
    <recommendedName>
        <fullName evidence="4">ABC3 transporter permease protein domain-containing protein</fullName>
    </recommendedName>
</protein>
<evidence type="ECO:0000313" key="3">
    <source>
        <dbReference type="Proteomes" id="UP000067523"/>
    </source>
</evidence>
<dbReference type="RefSeq" id="WP_208927557.1">
    <property type="nucleotide sequence ID" value="NZ_CP013655.1"/>
</dbReference>
<feature type="transmembrane region" description="Helical" evidence="1">
    <location>
        <begin position="210"/>
        <end position="228"/>
    </location>
</feature>
<dbReference type="STRING" id="118060.ATZ35_12580"/>
<evidence type="ECO:0000313" key="2">
    <source>
        <dbReference type="EMBL" id="ALS37949.1"/>
    </source>
</evidence>
<keyword evidence="1" id="KW-0812">Transmembrane</keyword>
<organism evidence="2 3">
    <name type="scientific">Enterococcus rotai</name>
    <dbReference type="NCBI Taxonomy" id="118060"/>
    <lineage>
        <taxon>Bacteria</taxon>
        <taxon>Bacillati</taxon>
        <taxon>Bacillota</taxon>
        <taxon>Bacilli</taxon>
        <taxon>Lactobacillales</taxon>
        <taxon>Enterococcaceae</taxon>
        <taxon>Enterococcus</taxon>
    </lineage>
</organism>
<feature type="transmembrane region" description="Helical" evidence="1">
    <location>
        <begin position="116"/>
        <end position="137"/>
    </location>
</feature>